<evidence type="ECO:0000313" key="1">
    <source>
        <dbReference type="EMBL" id="MBB5752140.1"/>
    </source>
</evidence>
<dbReference type="Proteomes" id="UP000523821">
    <property type="component" value="Unassembled WGS sequence"/>
</dbReference>
<dbReference type="EMBL" id="JACHOO010000002">
    <property type="protein sequence ID" value="MBB5752140.1"/>
    <property type="molecule type" value="Genomic_DNA"/>
</dbReference>
<comment type="caution">
    <text evidence="1">The sequence shown here is derived from an EMBL/GenBank/DDBJ whole genome shotgun (WGS) entry which is preliminary data.</text>
</comment>
<name>A0A7W9FK37_9HYPH</name>
<accession>A0A7W9FK37</accession>
<keyword evidence="2" id="KW-1185">Reference proteome</keyword>
<dbReference type="AlphaFoldDB" id="A0A7W9FK37"/>
<gene>
    <name evidence="1" type="ORF">GGQ63_001192</name>
</gene>
<evidence type="ECO:0000313" key="2">
    <source>
        <dbReference type="Proteomes" id="UP000523821"/>
    </source>
</evidence>
<protein>
    <submittedName>
        <fullName evidence="1">Uncharacterized protein</fullName>
    </submittedName>
</protein>
<sequence>MRQIVLDAFSAARAPNAHAITVLDQADTMSPGG</sequence>
<reference evidence="1 2" key="1">
    <citation type="submission" date="2020-08" db="EMBL/GenBank/DDBJ databases">
        <title>Genomic Encyclopedia of Type Strains, Phase IV (KMG-IV): sequencing the most valuable type-strain genomes for metagenomic binning, comparative biology and taxonomic classification.</title>
        <authorList>
            <person name="Goeker M."/>
        </authorList>
    </citation>
    <scope>NUCLEOTIDE SEQUENCE [LARGE SCALE GENOMIC DNA]</scope>
    <source>
        <strain evidence="1 2">DSM 16268</strain>
    </source>
</reference>
<organism evidence="1 2">
    <name type="scientific">Prosthecomicrobium pneumaticum</name>
    <dbReference type="NCBI Taxonomy" id="81895"/>
    <lineage>
        <taxon>Bacteria</taxon>
        <taxon>Pseudomonadati</taxon>
        <taxon>Pseudomonadota</taxon>
        <taxon>Alphaproteobacteria</taxon>
        <taxon>Hyphomicrobiales</taxon>
        <taxon>Kaistiaceae</taxon>
        <taxon>Prosthecomicrobium</taxon>
    </lineage>
</organism>
<proteinExistence type="predicted"/>